<reference evidence="2 3" key="1">
    <citation type="submission" date="2015-03" db="EMBL/GenBank/DDBJ databases">
        <title>Draft Genome Sequence of Burkholderia andropogonis type strain ICMP2807, isolated from Sorghum bicolor.</title>
        <authorList>
            <person name="Lopes-Santos L."/>
            <person name="Castro D.B."/>
            <person name="Ottoboni L.M."/>
            <person name="Park D."/>
            <person name="Weirc B.S."/>
            <person name="Destefano S.A."/>
        </authorList>
    </citation>
    <scope>NUCLEOTIDE SEQUENCE [LARGE SCALE GENOMIC DNA]</scope>
    <source>
        <strain evidence="2 3">ICMP2807</strain>
    </source>
</reference>
<dbReference type="Proteomes" id="UP000033618">
    <property type="component" value="Unassembled WGS sequence"/>
</dbReference>
<sequence>MSMDSETQQAIDELRRQVEELTKALLQIQKTLVSSFTSHNTSINAHTQAIDTHTAQLSALTPIAQATVARLQHDPEFAMILKRILEEISANQNASTIPDSALERSEQFLRRIVPGHLMP</sequence>
<dbReference type="PATRIC" id="fig|28092.6.peg.2498"/>
<evidence type="ECO:0000256" key="1">
    <source>
        <dbReference type="SAM" id="Coils"/>
    </source>
</evidence>
<accession>A0A0F5K1Q1</accession>
<proteinExistence type="predicted"/>
<feature type="coiled-coil region" evidence="1">
    <location>
        <begin position="4"/>
        <end position="31"/>
    </location>
</feature>
<dbReference type="AlphaFoldDB" id="A0A0F5K1Q1"/>
<dbReference type="EMBL" id="LAQU01000009">
    <property type="protein sequence ID" value="KKB63487.1"/>
    <property type="molecule type" value="Genomic_DNA"/>
</dbReference>
<keyword evidence="3" id="KW-1185">Reference proteome</keyword>
<organism evidence="2 3">
    <name type="scientific">Robbsia andropogonis</name>
    <dbReference type="NCBI Taxonomy" id="28092"/>
    <lineage>
        <taxon>Bacteria</taxon>
        <taxon>Pseudomonadati</taxon>
        <taxon>Pseudomonadota</taxon>
        <taxon>Betaproteobacteria</taxon>
        <taxon>Burkholderiales</taxon>
        <taxon>Burkholderiaceae</taxon>
        <taxon>Robbsia</taxon>
    </lineage>
</organism>
<gene>
    <name evidence="2" type="ORF">WM40_10590</name>
</gene>
<keyword evidence="1" id="KW-0175">Coiled coil</keyword>
<comment type="caution">
    <text evidence="2">The sequence shown here is derived from an EMBL/GenBank/DDBJ whole genome shotgun (WGS) entry which is preliminary data.</text>
</comment>
<name>A0A0F5K1Q1_9BURK</name>
<evidence type="ECO:0000313" key="2">
    <source>
        <dbReference type="EMBL" id="KKB63487.1"/>
    </source>
</evidence>
<dbReference type="RefSeq" id="WP_024902312.1">
    <property type="nucleotide sequence ID" value="NZ_CADFGU010000001.1"/>
</dbReference>
<protein>
    <submittedName>
        <fullName evidence="2">Uncharacterized protein</fullName>
    </submittedName>
</protein>
<evidence type="ECO:0000313" key="3">
    <source>
        <dbReference type="Proteomes" id="UP000033618"/>
    </source>
</evidence>